<dbReference type="EMBL" id="KN817540">
    <property type="protein sequence ID" value="KJA23959.1"/>
    <property type="molecule type" value="Genomic_DNA"/>
</dbReference>
<keyword evidence="2" id="KW-1185">Reference proteome</keyword>
<name>A0A0D2NZ17_HYPSF</name>
<proteinExistence type="predicted"/>
<dbReference type="AlphaFoldDB" id="A0A0D2NZ17"/>
<protein>
    <submittedName>
        <fullName evidence="1">Uncharacterized protein</fullName>
    </submittedName>
</protein>
<dbReference type="Proteomes" id="UP000054270">
    <property type="component" value="Unassembled WGS sequence"/>
</dbReference>
<evidence type="ECO:0000313" key="1">
    <source>
        <dbReference type="EMBL" id="KJA23959.1"/>
    </source>
</evidence>
<sequence>MPSAIPPLIRNWSSKGVLGCLRDDTVAAGPLRGVPVNQHSIQGRQCRCSIAASCLHLACLGKAVQRSIVAGSSRTAPPRASRPCIPLTFEFPTSARGMGTAGEIDACGLMRYHQNRAALRKQRVFQVHPLQNAHGSRLSADAFQFGGVGSTPTAVVRTPHTQD</sequence>
<reference evidence="2" key="1">
    <citation type="submission" date="2014-04" db="EMBL/GenBank/DDBJ databases">
        <title>Evolutionary Origins and Diversification of the Mycorrhizal Mutualists.</title>
        <authorList>
            <consortium name="DOE Joint Genome Institute"/>
            <consortium name="Mycorrhizal Genomics Consortium"/>
            <person name="Kohler A."/>
            <person name="Kuo A."/>
            <person name="Nagy L.G."/>
            <person name="Floudas D."/>
            <person name="Copeland A."/>
            <person name="Barry K.W."/>
            <person name="Cichocki N."/>
            <person name="Veneault-Fourrey C."/>
            <person name="LaButti K."/>
            <person name="Lindquist E.A."/>
            <person name="Lipzen A."/>
            <person name="Lundell T."/>
            <person name="Morin E."/>
            <person name="Murat C."/>
            <person name="Riley R."/>
            <person name="Ohm R."/>
            <person name="Sun H."/>
            <person name="Tunlid A."/>
            <person name="Henrissat B."/>
            <person name="Grigoriev I.V."/>
            <person name="Hibbett D.S."/>
            <person name="Martin F."/>
        </authorList>
    </citation>
    <scope>NUCLEOTIDE SEQUENCE [LARGE SCALE GENOMIC DNA]</scope>
    <source>
        <strain evidence="2">FD-334 SS-4</strain>
    </source>
</reference>
<gene>
    <name evidence="1" type="ORF">HYPSUDRAFT_565330</name>
</gene>
<organism evidence="1 2">
    <name type="scientific">Hypholoma sublateritium (strain FD-334 SS-4)</name>
    <dbReference type="NCBI Taxonomy" id="945553"/>
    <lineage>
        <taxon>Eukaryota</taxon>
        <taxon>Fungi</taxon>
        <taxon>Dikarya</taxon>
        <taxon>Basidiomycota</taxon>
        <taxon>Agaricomycotina</taxon>
        <taxon>Agaricomycetes</taxon>
        <taxon>Agaricomycetidae</taxon>
        <taxon>Agaricales</taxon>
        <taxon>Agaricineae</taxon>
        <taxon>Strophariaceae</taxon>
        <taxon>Hypholoma</taxon>
    </lineage>
</organism>
<evidence type="ECO:0000313" key="2">
    <source>
        <dbReference type="Proteomes" id="UP000054270"/>
    </source>
</evidence>
<accession>A0A0D2NZ17</accession>